<sequence length="52" mass="6280">MYNNENKEEGLNNLFNFLDEQMKKLEEITYNTEKDNFDFELEMLLSDNGIKI</sequence>
<accession>A0A8E4UXK3</accession>
<proteinExistence type="predicted"/>
<protein>
    <submittedName>
        <fullName evidence="1">Uncharacterized protein</fullName>
    </submittedName>
</protein>
<organism evidence="1 2">
    <name type="scientific">Cellulophaga phage Nekkels_1</name>
    <dbReference type="NCBI Taxonomy" id="2745692"/>
    <lineage>
        <taxon>Viruses</taxon>
        <taxon>Duplodnaviria</taxon>
        <taxon>Heunggongvirae</taxon>
        <taxon>Uroviricota</taxon>
        <taxon>Caudoviricetes</taxon>
        <taxon>Assiduviridae</taxon>
        <taxon>Nekkelsvirus</taxon>
        <taxon>Nekkelsvirus Nekkels</taxon>
    </lineage>
</organism>
<keyword evidence="2" id="KW-1185">Reference proteome</keyword>
<gene>
    <name evidence="1" type="ORF">Nekkels1_9</name>
</gene>
<reference evidence="1 2" key="1">
    <citation type="submission" date="2020-07" db="EMBL/GenBank/DDBJ databases">
        <title>Highly diverse flavobacterial phages as mortality factor during North Sea spring blooms.</title>
        <authorList>
            <person name="Bartlau N."/>
            <person name="Wichels A."/>
            <person name="Krohne G."/>
            <person name="Adriaenssens E.M."/>
            <person name="Heins A."/>
            <person name="Fuchs B.M."/>
            <person name="Amann R."/>
            <person name="Moraru C."/>
        </authorList>
    </citation>
    <scope>NUCLEOTIDE SEQUENCE [LARGE SCALE GENOMIC DNA]</scope>
</reference>
<dbReference type="Proteomes" id="UP000693689">
    <property type="component" value="Segment"/>
</dbReference>
<dbReference type="EMBL" id="MT732443">
    <property type="protein sequence ID" value="QQO97096.1"/>
    <property type="molecule type" value="Genomic_DNA"/>
</dbReference>
<name>A0A8E4UXK3_9CAUD</name>
<evidence type="ECO:0000313" key="2">
    <source>
        <dbReference type="Proteomes" id="UP000693689"/>
    </source>
</evidence>
<evidence type="ECO:0000313" key="1">
    <source>
        <dbReference type="EMBL" id="QQO97096.1"/>
    </source>
</evidence>